<dbReference type="PANTHER" id="PTHR34825">
    <property type="entry name" value="CONSERVED PROTEIN, WITH A WEAK D-GALACTARATE DEHYDRATASE/ALTRONATE HYDROLASE DOMAIN"/>
    <property type="match status" value="1"/>
</dbReference>
<dbReference type="EMBL" id="JARJCW010000059">
    <property type="protein sequence ID" value="KAJ7201350.1"/>
    <property type="molecule type" value="Genomic_DNA"/>
</dbReference>
<keyword evidence="3" id="KW-1185">Reference proteome</keyword>
<evidence type="ECO:0000259" key="1">
    <source>
        <dbReference type="Pfam" id="PF09820"/>
    </source>
</evidence>
<organism evidence="2 3">
    <name type="scientific">Mycena pura</name>
    <dbReference type="NCBI Taxonomy" id="153505"/>
    <lineage>
        <taxon>Eukaryota</taxon>
        <taxon>Fungi</taxon>
        <taxon>Dikarya</taxon>
        <taxon>Basidiomycota</taxon>
        <taxon>Agaricomycotina</taxon>
        <taxon>Agaricomycetes</taxon>
        <taxon>Agaricomycetidae</taxon>
        <taxon>Agaricales</taxon>
        <taxon>Marasmiineae</taxon>
        <taxon>Mycenaceae</taxon>
        <taxon>Mycena</taxon>
    </lineage>
</organism>
<name>A0AAD6Y661_9AGAR</name>
<dbReference type="AlphaFoldDB" id="A0AAD6Y661"/>
<gene>
    <name evidence="2" type="ORF">GGX14DRAFT_656404</name>
</gene>
<sequence length="258" mass="29463">MFRNFFSLDPSTQDERAAMFSGLDIKEKYPLSWNSHFGKYPVLHLSFKEWDVANYDTFRSSLASCVREATTEFSKLGYFKNLPSSRDGRLKSLMNMQYGDGPDLLRSLWMICRLTTMCTRIPPVVLIDEYDSPIAHAAEEGNLDVLKRITSDMGMLLTMLFKAKETVLSRALLVGVHGLPGLTLAFYQMQVYAEACHFTATDVEELFHHYTTSIYDKPVPFDLAQLQEHYHGYRTSSTLLYNPFAVTRALNQGKLLPL</sequence>
<dbReference type="PANTHER" id="PTHR34825:SF1">
    <property type="entry name" value="AAA-ATPASE-LIKE DOMAIN-CONTAINING PROTEIN"/>
    <property type="match status" value="1"/>
</dbReference>
<protein>
    <submittedName>
        <fullName evidence="2">AAA-ATPase-like domain-containing protein</fullName>
    </submittedName>
</protein>
<accession>A0AAD6Y661</accession>
<dbReference type="InterPro" id="IPR018631">
    <property type="entry name" value="AAA-ATPase-like_dom"/>
</dbReference>
<evidence type="ECO:0000313" key="3">
    <source>
        <dbReference type="Proteomes" id="UP001219525"/>
    </source>
</evidence>
<proteinExistence type="predicted"/>
<evidence type="ECO:0000313" key="2">
    <source>
        <dbReference type="EMBL" id="KAJ7201350.1"/>
    </source>
</evidence>
<dbReference type="Proteomes" id="UP001219525">
    <property type="component" value="Unassembled WGS sequence"/>
</dbReference>
<reference evidence="2" key="1">
    <citation type="submission" date="2023-03" db="EMBL/GenBank/DDBJ databases">
        <title>Massive genome expansion in bonnet fungi (Mycena s.s.) driven by repeated elements and novel gene families across ecological guilds.</title>
        <authorList>
            <consortium name="Lawrence Berkeley National Laboratory"/>
            <person name="Harder C.B."/>
            <person name="Miyauchi S."/>
            <person name="Viragh M."/>
            <person name="Kuo A."/>
            <person name="Thoen E."/>
            <person name="Andreopoulos B."/>
            <person name="Lu D."/>
            <person name="Skrede I."/>
            <person name="Drula E."/>
            <person name="Henrissat B."/>
            <person name="Morin E."/>
            <person name="Kohler A."/>
            <person name="Barry K."/>
            <person name="LaButti K."/>
            <person name="Morin E."/>
            <person name="Salamov A."/>
            <person name="Lipzen A."/>
            <person name="Mereny Z."/>
            <person name="Hegedus B."/>
            <person name="Baldrian P."/>
            <person name="Stursova M."/>
            <person name="Weitz H."/>
            <person name="Taylor A."/>
            <person name="Grigoriev I.V."/>
            <person name="Nagy L.G."/>
            <person name="Martin F."/>
            <person name="Kauserud H."/>
        </authorList>
    </citation>
    <scope>NUCLEOTIDE SEQUENCE</scope>
    <source>
        <strain evidence="2">9144</strain>
    </source>
</reference>
<feature type="domain" description="AAA-ATPase-like" evidence="1">
    <location>
        <begin position="1"/>
        <end position="177"/>
    </location>
</feature>
<dbReference type="Pfam" id="PF09820">
    <property type="entry name" value="AAA-ATPase_like"/>
    <property type="match status" value="1"/>
</dbReference>
<comment type="caution">
    <text evidence="2">The sequence shown here is derived from an EMBL/GenBank/DDBJ whole genome shotgun (WGS) entry which is preliminary data.</text>
</comment>